<gene>
    <name evidence="2" type="ORF">Slati_1630600</name>
</gene>
<feature type="compositionally biased region" description="Polar residues" evidence="1">
    <location>
        <begin position="44"/>
        <end position="54"/>
    </location>
</feature>
<dbReference type="PANTHER" id="PTHR34278:SF1">
    <property type="entry name" value="PROTEIN THI031, PUTATIVE-RELATED"/>
    <property type="match status" value="1"/>
</dbReference>
<feature type="region of interest" description="Disordered" evidence="1">
    <location>
        <begin position="1"/>
        <end position="54"/>
    </location>
</feature>
<evidence type="ECO:0000256" key="1">
    <source>
        <dbReference type="SAM" id="MobiDB-lite"/>
    </source>
</evidence>
<sequence>MKREGRQHGMVRNYLILPTPLDPRPRRRTLNELTSPPTAGLFTKVSTKPTNHSKFTGKCGRPMCRGCHSHPVSKSRDKAKGAQKIKSTSDVVSNYRLITWRVVDARPGLKLTGFSATGVLDYIDYMDPDHYEADDNYDADINVEDSCRDHQVSYPSVEIIQEDDDQCDDNINDGINEDAMSFVKWWRIMKMKMKIGAWWKKSCDHIFYDQIKKIIVMYY</sequence>
<dbReference type="PANTHER" id="PTHR34278">
    <property type="entry name" value="PROTEIN THI031, PUTATIVE-RELATED"/>
    <property type="match status" value="1"/>
</dbReference>
<dbReference type="AlphaFoldDB" id="A0AAW2X9U4"/>
<name>A0AAW2X9U4_9LAMI</name>
<evidence type="ECO:0000313" key="2">
    <source>
        <dbReference type="EMBL" id="KAL0450742.1"/>
    </source>
</evidence>
<protein>
    <submittedName>
        <fullName evidence="2">Uncharacterized protein</fullName>
    </submittedName>
</protein>
<accession>A0AAW2X9U4</accession>
<comment type="caution">
    <text evidence="2">The sequence shown here is derived from an EMBL/GenBank/DDBJ whole genome shotgun (WGS) entry which is preliminary data.</text>
</comment>
<reference evidence="2" key="1">
    <citation type="submission" date="2020-06" db="EMBL/GenBank/DDBJ databases">
        <authorList>
            <person name="Li T."/>
            <person name="Hu X."/>
            <person name="Zhang T."/>
            <person name="Song X."/>
            <person name="Zhang H."/>
            <person name="Dai N."/>
            <person name="Sheng W."/>
            <person name="Hou X."/>
            <person name="Wei L."/>
        </authorList>
    </citation>
    <scope>NUCLEOTIDE SEQUENCE</scope>
    <source>
        <strain evidence="2">KEN1</strain>
        <tissue evidence="2">Leaf</tissue>
    </source>
</reference>
<reference evidence="2" key="2">
    <citation type="journal article" date="2024" name="Plant">
        <title>Genomic evolution and insights into agronomic trait innovations of Sesamum species.</title>
        <authorList>
            <person name="Miao H."/>
            <person name="Wang L."/>
            <person name="Qu L."/>
            <person name="Liu H."/>
            <person name="Sun Y."/>
            <person name="Le M."/>
            <person name="Wang Q."/>
            <person name="Wei S."/>
            <person name="Zheng Y."/>
            <person name="Lin W."/>
            <person name="Duan Y."/>
            <person name="Cao H."/>
            <person name="Xiong S."/>
            <person name="Wang X."/>
            <person name="Wei L."/>
            <person name="Li C."/>
            <person name="Ma Q."/>
            <person name="Ju M."/>
            <person name="Zhao R."/>
            <person name="Li G."/>
            <person name="Mu C."/>
            <person name="Tian Q."/>
            <person name="Mei H."/>
            <person name="Zhang T."/>
            <person name="Gao T."/>
            <person name="Zhang H."/>
        </authorList>
    </citation>
    <scope>NUCLEOTIDE SEQUENCE</scope>
    <source>
        <strain evidence="2">KEN1</strain>
    </source>
</reference>
<dbReference type="EMBL" id="JACGWN010000005">
    <property type="protein sequence ID" value="KAL0450742.1"/>
    <property type="molecule type" value="Genomic_DNA"/>
</dbReference>
<organism evidence="2">
    <name type="scientific">Sesamum latifolium</name>
    <dbReference type="NCBI Taxonomy" id="2727402"/>
    <lineage>
        <taxon>Eukaryota</taxon>
        <taxon>Viridiplantae</taxon>
        <taxon>Streptophyta</taxon>
        <taxon>Embryophyta</taxon>
        <taxon>Tracheophyta</taxon>
        <taxon>Spermatophyta</taxon>
        <taxon>Magnoliopsida</taxon>
        <taxon>eudicotyledons</taxon>
        <taxon>Gunneridae</taxon>
        <taxon>Pentapetalae</taxon>
        <taxon>asterids</taxon>
        <taxon>lamiids</taxon>
        <taxon>Lamiales</taxon>
        <taxon>Pedaliaceae</taxon>
        <taxon>Sesamum</taxon>
    </lineage>
</organism>
<proteinExistence type="predicted"/>